<gene>
    <name evidence="4" type="ORF">IAD24_07435</name>
</gene>
<evidence type="ECO:0000256" key="3">
    <source>
        <dbReference type="ARBA" id="ARBA00022842"/>
    </source>
</evidence>
<dbReference type="AlphaFoldDB" id="A0A9D1N4Z7"/>
<comment type="caution">
    <text evidence="4">The sequence shown here is derived from an EMBL/GenBank/DDBJ whole genome shotgun (WGS) entry which is preliminary data.</text>
</comment>
<dbReference type="PRINTS" id="PR00413">
    <property type="entry name" value="HADHALOGNASE"/>
</dbReference>
<dbReference type="Gene3D" id="1.10.150.240">
    <property type="entry name" value="Putative phosphatase, domain 2"/>
    <property type="match status" value="1"/>
</dbReference>
<dbReference type="PANTHER" id="PTHR46470:SF3">
    <property type="entry name" value="N-ACYLNEURAMINATE-9-PHOSPHATASE"/>
    <property type="match status" value="1"/>
</dbReference>
<dbReference type="Gene3D" id="3.40.50.1000">
    <property type="entry name" value="HAD superfamily/HAD-like"/>
    <property type="match status" value="1"/>
</dbReference>
<keyword evidence="3" id="KW-0460">Magnesium</keyword>
<reference evidence="4" key="1">
    <citation type="submission" date="2020-10" db="EMBL/GenBank/DDBJ databases">
        <authorList>
            <person name="Gilroy R."/>
        </authorList>
    </citation>
    <scope>NUCLEOTIDE SEQUENCE</scope>
    <source>
        <strain evidence="4">ChiGjej2B2-16831</strain>
    </source>
</reference>
<reference evidence="4" key="2">
    <citation type="journal article" date="2021" name="PeerJ">
        <title>Extensive microbial diversity within the chicken gut microbiome revealed by metagenomics and culture.</title>
        <authorList>
            <person name="Gilroy R."/>
            <person name="Ravi A."/>
            <person name="Getino M."/>
            <person name="Pursley I."/>
            <person name="Horton D.L."/>
            <person name="Alikhan N.F."/>
            <person name="Baker D."/>
            <person name="Gharbi K."/>
            <person name="Hall N."/>
            <person name="Watson M."/>
            <person name="Adriaenssens E.M."/>
            <person name="Foster-Nyarko E."/>
            <person name="Jarju S."/>
            <person name="Secka A."/>
            <person name="Antonio M."/>
            <person name="Oren A."/>
            <person name="Chaudhuri R.R."/>
            <person name="La Ragione R."/>
            <person name="Hildebrand F."/>
            <person name="Pallen M.J."/>
        </authorList>
    </citation>
    <scope>NUCLEOTIDE SEQUENCE</scope>
    <source>
        <strain evidence="4">ChiGjej2B2-16831</strain>
    </source>
</reference>
<dbReference type="GO" id="GO:0046380">
    <property type="term" value="P:N-acetylneuraminate biosynthetic process"/>
    <property type="evidence" value="ECO:0007669"/>
    <property type="project" value="TreeGrafter"/>
</dbReference>
<dbReference type="InterPro" id="IPR051400">
    <property type="entry name" value="HAD-like_hydrolase"/>
</dbReference>
<sequence length="254" mass="29362">MQKEFDAIFYDLGGTLRLVQRDEAFEARARRRIAELCGETGDPDAFCKFLDYRYEGYRKWCFETMREAPEAELWTKWLVPEYPRELIEKNAIELTIEFRNKDGRRVVAPNGAQSVKDLYANGYKLGIISNLVTSREIPDWLERDHLTEYFGAVLLSCVEGIRKPDPAISAKACNLLGVLPERCVYIGDNLKRDVEGTRLAGFGMFILYTTPEKLAKEKITDENRPDAVIFDFAELREMFPKAPTVNWDKVRRVD</sequence>
<dbReference type="InterPro" id="IPR023198">
    <property type="entry name" value="PGP-like_dom2"/>
</dbReference>
<evidence type="ECO:0000313" key="4">
    <source>
        <dbReference type="EMBL" id="HIU94970.1"/>
    </source>
</evidence>
<evidence type="ECO:0000313" key="5">
    <source>
        <dbReference type="Proteomes" id="UP000824128"/>
    </source>
</evidence>
<evidence type="ECO:0000256" key="1">
    <source>
        <dbReference type="ARBA" id="ARBA00001946"/>
    </source>
</evidence>
<evidence type="ECO:0000256" key="2">
    <source>
        <dbReference type="ARBA" id="ARBA00022801"/>
    </source>
</evidence>
<protein>
    <submittedName>
        <fullName evidence="4">HAD-IA family hydrolase</fullName>
    </submittedName>
</protein>
<dbReference type="SFLD" id="SFLDG01129">
    <property type="entry name" value="C1.5:_HAD__Beta-PGM__Phosphata"/>
    <property type="match status" value="1"/>
</dbReference>
<dbReference type="InterPro" id="IPR006439">
    <property type="entry name" value="HAD-SF_hydro_IA"/>
</dbReference>
<dbReference type="EMBL" id="DVNZ01000234">
    <property type="protein sequence ID" value="HIU94970.1"/>
    <property type="molecule type" value="Genomic_DNA"/>
</dbReference>
<dbReference type="InterPro" id="IPR023214">
    <property type="entry name" value="HAD_sf"/>
</dbReference>
<name>A0A9D1N4Z7_9FIRM</name>
<dbReference type="SUPFAM" id="SSF56784">
    <property type="entry name" value="HAD-like"/>
    <property type="match status" value="1"/>
</dbReference>
<organism evidence="4 5">
    <name type="scientific">Candidatus Aphodomorpha intestinavium</name>
    <dbReference type="NCBI Taxonomy" id="2840672"/>
    <lineage>
        <taxon>Bacteria</taxon>
        <taxon>Bacillati</taxon>
        <taxon>Bacillota</taxon>
        <taxon>Clostridia</taxon>
        <taxon>Eubacteriales</taxon>
        <taxon>Candidatus Aphodomorpha</taxon>
    </lineage>
</organism>
<accession>A0A9D1N4Z7</accession>
<dbReference type="NCBIfam" id="TIGR01549">
    <property type="entry name" value="HAD-SF-IA-v1"/>
    <property type="match status" value="1"/>
</dbReference>
<dbReference type="PANTHER" id="PTHR46470">
    <property type="entry name" value="N-ACYLNEURAMINATE-9-PHOSPHATASE"/>
    <property type="match status" value="1"/>
</dbReference>
<dbReference type="SFLD" id="SFLDS00003">
    <property type="entry name" value="Haloacid_Dehalogenase"/>
    <property type="match status" value="1"/>
</dbReference>
<dbReference type="GO" id="GO:0050124">
    <property type="term" value="F:N-acylneuraminate-9-phosphatase activity"/>
    <property type="evidence" value="ECO:0007669"/>
    <property type="project" value="TreeGrafter"/>
</dbReference>
<dbReference type="Proteomes" id="UP000824128">
    <property type="component" value="Unassembled WGS sequence"/>
</dbReference>
<comment type="cofactor">
    <cofactor evidence="1">
        <name>Mg(2+)</name>
        <dbReference type="ChEBI" id="CHEBI:18420"/>
    </cofactor>
</comment>
<dbReference type="InterPro" id="IPR036412">
    <property type="entry name" value="HAD-like_sf"/>
</dbReference>
<proteinExistence type="predicted"/>
<dbReference type="Pfam" id="PF00702">
    <property type="entry name" value="Hydrolase"/>
    <property type="match status" value="1"/>
</dbReference>
<keyword evidence="2 4" id="KW-0378">Hydrolase</keyword>